<dbReference type="InParanoid" id="A0A2K1QK57"/>
<feature type="region of interest" description="Disordered" evidence="1">
    <location>
        <begin position="71"/>
        <end position="140"/>
    </location>
</feature>
<feature type="compositionally biased region" description="Gly residues" evidence="1">
    <location>
        <begin position="237"/>
        <end position="247"/>
    </location>
</feature>
<reference evidence="2 3" key="1">
    <citation type="submission" date="2017-06" db="EMBL/GenBank/DDBJ databases">
        <title>Draft genome sequence of a variant of Elsinoe murrayae.</title>
        <authorList>
            <person name="Cheng Q."/>
        </authorList>
    </citation>
    <scope>NUCLEOTIDE SEQUENCE [LARGE SCALE GENOMIC DNA]</scope>
    <source>
        <strain evidence="2 3">CQ-2017a</strain>
    </source>
</reference>
<dbReference type="AlphaFoldDB" id="A0A2K1QK57"/>
<protein>
    <submittedName>
        <fullName evidence="2">Spindle assembly checkpoint component mad1</fullName>
    </submittedName>
</protein>
<sequence>MFLSRRCHLPPLLRSSSTRHLSTTAPRPAIPLLMLSALSNAREAQHFSKHSGLGITNHSPAIEAIKSSEVDPFLPKNPAPPPRKNPASASASASASTSTSTSSSFPPISPLPFSASSPAPYPPSPSTASSSPVPGPKESALRTSLAAALLASDPRVLNPATHTDAVSLNRAASAVLSSVAGSEKALSAGAREKLRAAIEEDRSGAAARAVVETGPEVGERSGGLVERSVESEAEGKGATGGRAGGEGGGKDRGRDSGALALMGLVLALGGTNWYAYELLGEERQERERLVGRVQRLEVSVKEGDGRREARREWLQEQKRKRTERRAARENGETSVAARRSVNVVSDERPGEKVRGWIGSLFWAS</sequence>
<feature type="compositionally biased region" description="Low complexity" evidence="1">
    <location>
        <begin position="85"/>
        <end position="118"/>
    </location>
</feature>
<dbReference type="Proteomes" id="UP000243797">
    <property type="component" value="Unassembled WGS sequence"/>
</dbReference>
<accession>A0A2K1QK57</accession>
<dbReference type="EMBL" id="NKHZ01000070">
    <property type="protein sequence ID" value="PNS15538.1"/>
    <property type="molecule type" value="Genomic_DNA"/>
</dbReference>
<evidence type="ECO:0000313" key="3">
    <source>
        <dbReference type="Proteomes" id="UP000243797"/>
    </source>
</evidence>
<feature type="region of interest" description="Disordered" evidence="1">
    <location>
        <begin position="201"/>
        <end position="251"/>
    </location>
</feature>
<dbReference type="OrthoDB" id="3945546at2759"/>
<evidence type="ECO:0000313" key="2">
    <source>
        <dbReference type="EMBL" id="PNS15538.1"/>
    </source>
</evidence>
<organism evidence="2 3">
    <name type="scientific">Sphaceloma murrayae</name>
    <dbReference type="NCBI Taxonomy" id="2082308"/>
    <lineage>
        <taxon>Eukaryota</taxon>
        <taxon>Fungi</taxon>
        <taxon>Dikarya</taxon>
        <taxon>Ascomycota</taxon>
        <taxon>Pezizomycotina</taxon>
        <taxon>Dothideomycetes</taxon>
        <taxon>Dothideomycetidae</taxon>
        <taxon>Myriangiales</taxon>
        <taxon>Elsinoaceae</taxon>
        <taxon>Sphaceloma</taxon>
    </lineage>
</organism>
<feature type="compositionally biased region" description="Pro residues" evidence="1">
    <location>
        <begin position="75"/>
        <end position="84"/>
    </location>
</feature>
<comment type="caution">
    <text evidence="2">The sequence shown here is derived from an EMBL/GenBank/DDBJ whole genome shotgun (WGS) entry which is preliminary data.</text>
</comment>
<name>A0A2K1QK57_9PEZI</name>
<feature type="region of interest" description="Disordered" evidence="1">
    <location>
        <begin position="316"/>
        <end position="336"/>
    </location>
</feature>
<keyword evidence="3" id="KW-1185">Reference proteome</keyword>
<gene>
    <name evidence="2" type="ORF">CAC42_797</name>
</gene>
<proteinExistence type="predicted"/>
<evidence type="ECO:0000256" key="1">
    <source>
        <dbReference type="SAM" id="MobiDB-lite"/>
    </source>
</evidence>